<evidence type="ECO:0000256" key="1">
    <source>
        <dbReference type="ARBA" id="ARBA00022714"/>
    </source>
</evidence>
<sequence>MASLVLNDQPVDIAADPALPLLWALRDLAGLTGTKYGCGVGECGACLVLVDGQPLPSCTLTMAEAEGRSVTTIEGLARRAPGTGRHVVLQALIDEQAIQCGFCTPGIAIALAGLLTRNARPTDAEIAEAVTNLCRCGVYPRIIPAVRRITGPVAPPAPAEAAPDTPTDAPADDAGAPGAGE</sequence>
<proteinExistence type="predicted"/>
<dbReference type="Gene3D" id="3.10.20.30">
    <property type="match status" value="1"/>
</dbReference>
<dbReference type="Pfam" id="PF01799">
    <property type="entry name" value="Fer2_2"/>
    <property type="match status" value="1"/>
</dbReference>
<keyword evidence="1" id="KW-0001">2Fe-2S</keyword>
<dbReference type="Proteomes" id="UP001595604">
    <property type="component" value="Unassembled WGS sequence"/>
</dbReference>
<dbReference type="RefSeq" id="WP_379508385.1">
    <property type="nucleotide sequence ID" value="NZ_JBHRTQ010000002.1"/>
</dbReference>
<dbReference type="PANTHER" id="PTHR44379">
    <property type="entry name" value="OXIDOREDUCTASE WITH IRON-SULFUR SUBUNIT"/>
    <property type="match status" value="1"/>
</dbReference>
<evidence type="ECO:0000256" key="5">
    <source>
        <dbReference type="ARBA" id="ARBA00023014"/>
    </source>
</evidence>
<comment type="caution">
    <text evidence="8">The sequence shown here is derived from an EMBL/GenBank/DDBJ whole genome shotgun (WGS) entry which is preliminary data.</text>
</comment>
<accession>A0ABV7IMX0</accession>
<evidence type="ECO:0000256" key="4">
    <source>
        <dbReference type="ARBA" id="ARBA00023004"/>
    </source>
</evidence>
<evidence type="ECO:0000256" key="2">
    <source>
        <dbReference type="ARBA" id="ARBA00022723"/>
    </source>
</evidence>
<dbReference type="PROSITE" id="PS51085">
    <property type="entry name" value="2FE2S_FER_2"/>
    <property type="match status" value="1"/>
</dbReference>
<feature type="domain" description="2Fe-2S ferredoxin-type" evidence="7">
    <location>
        <begin position="1"/>
        <end position="76"/>
    </location>
</feature>
<dbReference type="InterPro" id="IPR001041">
    <property type="entry name" value="2Fe-2S_ferredoxin-type"/>
</dbReference>
<dbReference type="InterPro" id="IPR051452">
    <property type="entry name" value="Diverse_Oxidoreductases"/>
</dbReference>
<dbReference type="Pfam" id="PF00111">
    <property type="entry name" value="Fer2"/>
    <property type="match status" value="1"/>
</dbReference>
<dbReference type="CDD" id="cd00207">
    <property type="entry name" value="fer2"/>
    <property type="match status" value="1"/>
</dbReference>
<keyword evidence="4" id="KW-0408">Iron</keyword>
<dbReference type="InterPro" id="IPR036010">
    <property type="entry name" value="2Fe-2S_ferredoxin-like_sf"/>
</dbReference>
<dbReference type="InterPro" id="IPR006058">
    <property type="entry name" value="2Fe2S_fd_BS"/>
</dbReference>
<keyword evidence="9" id="KW-1185">Reference proteome</keyword>
<dbReference type="InterPro" id="IPR012675">
    <property type="entry name" value="Beta-grasp_dom_sf"/>
</dbReference>
<reference evidence="9" key="1">
    <citation type="journal article" date="2019" name="Int. J. Syst. Evol. Microbiol.">
        <title>The Global Catalogue of Microorganisms (GCM) 10K type strain sequencing project: providing services to taxonomists for standard genome sequencing and annotation.</title>
        <authorList>
            <consortium name="The Broad Institute Genomics Platform"/>
            <consortium name="The Broad Institute Genome Sequencing Center for Infectious Disease"/>
            <person name="Wu L."/>
            <person name="Ma J."/>
        </authorList>
    </citation>
    <scope>NUCLEOTIDE SEQUENCE [LARGE SCALE GENOMIC DNA]</scope>
    <source>
        <strain evidence="9">KCTC 42984</strain>
    </source>
</reference>
<protein>
    <submittedName>
        <fullName evidence="8">(2Fe-2S)-binding protein</fullName>
    </submittedName>
</protein>
<dbReference type="InterPro" id="IPR002888">
    <property type="entry name" value="2Fe-2S-bd"/>
</dbReference>
<dbReference type="Gene3D" id="1.10.150.120">
    <property type="entry name" value="[2Fe-2S]-binding domain"/>
    <property type="match status" value="1"/>
</dbReference>
<evidence type="ECO:0000256" key="6">
    <source>
        <dbReference type="SAM" id="MobiDB-lite"/>
    </source>
</evidence>
<keyword evidence="5" id="KW-0411">Iron-sulfur</keyword>
<dbReference type="InterPro" id="IPR036884">
    <property type="entry name" value="2Fe-2S-bd_dom_sf"/>
</dbReference>
<dbReference type="EMBL" id="JBHRTQ010000002">
    <property type="protein sequence ID" value="MFC3172994.1"/>
    <property type="molecule type" value="Genomic_DNA"/>
</dbReference>
<gene>
    <name evidence="8" type="ORF">ACFOD9_01880</name>
</gene>
<evidence type="ECO:0000259" key="7">
    <source>
        <dbReference type="PROSITE" id="PS51085"/>
    </source>
</evidence>
<feature type="compositionally biased region" description="Low complexity" evidence="6">
    <location>
        <begin position="159"/>
        <end position="181"/>
    </location>
</feature>
<keyword evidence="3" id="KW-0560">Oxidoreductase</keyword>
<keyword evidence="2" id="KW-0479">Metal-binding</keyword>
<dbReference type="PROSITE" id="PS00197">
    <property type="entry name" value="2FE2S_FER_1"/>
    <property type="match status" value="1"/>
</dbReference>
<evidence type="ECO:0000313" key="9">
    <source>
        <dbReference type="Proteomes" id="UP001595604"/>
    </source>
</evidence>
<dbReference type="SUPFAM" id="SSF47741">
    <property type="entry name" value="CO dehydrogenase ISP C-domain like"/>
    <property type="match status" value="1"/>
</dbReference>
<evidence type="ECO:0000256" key="3">
    <source>
        <dbReference type="ARBA" id="ARBA00023002"/>
    </source>
</evidence>
<dbReference type="PANTHER" id="PTHR44379:SF2">
    <property type="entry name" value="BLR6218 PROTEIN"/>
    <property type="match status" value="1"/>
</dbReference>
<organism evidence="8 9">
    <name type="scientific">Novosphingobium bradum</name>
    <dbReference type="NCBI Taxonomy" id="1737444"/>
    <lineage>
        <taxon>Bacteria</taxon>
        <taxon>Pseudomonadati</taxon>
        <taxon>Pseudomonadota</taxon>
        <taxon>Alphaproteobacteria</taxon>
        <taxon>Sphingomonadales</taxon>
        <taxon>Sphingomonadaceae</taxon>
        <taxon>Novosphingobium</taxon>
    </lineage>
</organism>
<name>A0ABV7IMX0_9SPHN</name>
<evidence type="ECO:0000313" key="8">
    <source>
        <dbReference type="EMBL" id="MFC3172994.1"/>
    </source>
</evidence>
<feature type="region of interest" description="Disordered" evidence="6">
    <location>
        <begin position="154"/>
        <end position="181"/>
    </location>
</feature>
<dbReference type="SUPFAM" id="SSF54292">
    <property type="entry name" value="2Fe-2S ferredoxin-like"/>
    <property type="match status" value="1"/>
</dbReference>